<keyword evidence="3" id="KW-1185">Reference proteome</keyword>
<dbReference type="RefSeq" id="WP_160365935.1">
    <property type="nucleotide sequence ID" value="NZ_JACEIB010000006.1"/>
</dbReference>
<organism evidence="2 3">
    <name type="scientific">Sphingomonas chungangi</name>
    <dbReference type="NCBI Taxonomy" id="2683589"/>
    <lineage>
        <taxon>Bacteria</taxon>
        <taxon>Pseudomonadati</taxon>
        <taxon>Pseudomonadota</taxon>
        <taxon>Alphaproteobacteria</taxon>
        <taxon>Sphingomonadales</taxon>
        <taxon>Sphingomonadaceae</taxon>
        <taxon>Sphingomonas</taxon>
    </lineage>
</organism>
<feature type="region of interest" description="Disordered" evidence="1">
    <location>
        <begin position="1"/>
        <end position="52"/>
    </location>
</feature>
<feature type="compositionally biased region" description="Basic and acidic residues" evidence="1">
    <location>
        <begin position="1"/>
        <end position="45"/>
    </location>
</feature>
<reference evidence="2 3" key="1">
    <citation type="submission" date="2020-07" db="EMBL/GenBank/DDBJ databases">
        <authorList>
            <person name="Sun Q."/>
        </authorList>
    </citation>
    <scope>NUCLEOTIDE SEQUENCE [LARGE SCALE GENOMIC DNA]</scope>
    <source>
        <strain evidence="2 3">CGMCC 1.13654</strain>
    </source>
</reference>
<dbReference type="AlphaFoldDB" id="A0A838L5L5"/>
<evidence type="ECO:0000256" key="1">
    <source>
        <dbReference type="SAM" id="MobiDB-lite"/>
    </source>
</evidence>
<protein>
    <submittedName>
        <fullName evidence="2">Uncharacterized protein</fullName>
    </submittedName>
</protein>
<evidence type="ECO:0000313" key="3">
    <source>
        <dbReference type="Proteomes" id="UP000570166"/>
    </source>
</evidence>
<dbReference type="Proteomes" id="UP000570166">
    <property type="component" value="Unassembled WGS sequence"/>
</dbReference>
<gene>
    <name evidence="2" type="ORF">HZF05_10130</name>
</gene>
<accession>A0A838L5L5</accession>
<name>A0A838L5L5_9SPHN</name>
<proteinExistence type="predicted"/>
<dbReference type="EMBL" id="JACEIB010000006">
    <property type="protein sequence ID" value="MBA2934454.1"/>
    <property type="molecule type" value="Genomic_DNA"/>
</dbReference>
<sequence length="52" mass="5695">MTGDRDTEGADPSEQDKRSSETTEADKVAPDDRHKTEKLARHDGVDPNAGQE</sequence>
<comment type="caution">
    <text evidence="2">The sequence shown here is derived from an EMBL/GenBank/DDBJ whole genome shotgun (WGS) entry which is preliminary data.</text>
</comment>
<evidence type="ECO:0000313" key="2">
    <source>
        <dbReference type="EMBL" id="MBA2934454.1"/>
    </source>
</evidence>